<evidence type="ECO:0000256" key="1">
    <source>
        <dbReference type="ARBA" id="ARBA00004141"/>
    </source>
</evidence>
<comment type="subcellular location">
    <subcellularLocation>
        <location evidence="1">Membrane</location>
        <topology evidence="1">Multi-pass membrane protein</topology>
    </subcellularLocation>
</comment>
<evidence type="ECO:0000256" key="6">
    <source>
        <dbReference type="ARBA" id="ARBA00022777"/>
    </source>
</evidence>
<evidence type="ECO:0000313" key="13">
    <source>
        <dbReference type="EMBL" id="QTE29384.1"/>
    </source>
</evidence>
<evidence type="ECO:0000313" key="14">
    <source>
        <dbReference type="Proteomes" id="UP000663937"/>
    </source>
</evidence>
<dbReference type="InterPro" id="IPR025201">
    <property type="entry name" value="KdpD_TM"/>
</dbReference>
<feature type="domain" description="Sensor protein KdpD transmembrane" evidence="12">
    <location>
        <begin position="17"/>
        <end position="121"/>
    </location>
</feature>
<keyword evidence="14" id="KW-1185">Reference proteome</keyword>
<evidence type="ECO:0000256" key="2">
    <source>
        <dbReference type="ARBA" id="ARBA00022553"/>
    </source>
</evidence>
<dbReference type="AlphaFoldDB" id="A0A8A4ZBY3"/>
<proteinExistence type="predicted"/>
<name>A0A8A4ZBY3_9MICO</name>
<protein>
    <submittedName>
        <fullName evidence="13">DUF4118 domain-containing protein</fullName>
    </submittedName>
</protein>
<evidence type="ECO:0000256" key="11">
    <source>
        <dbReference type="SAM" id="Phobius"/>
    </source>
</evidence>
<feature type="transmembrane region" description="Helical" evidence="11">
    <location>
        <begin position="38"/>
        <end position="55"/>
    </location>
</feature>
<dbReference type="Pfam" id="PF13493">
    <property type="entry name" value="DUF4118"/>
    <property type="match status" value="1"/>
</dbReference>
<keyword evidence="4 11" id="KW-0812">Transmembrane</keyword>
<evidence type="ECO:0000256" key="8">
    <source>
        <dbReference type="ARBA" id="ARBA00022989"/>
    </source>
</evidence>
<keyword evidence="10 11" id="KW-0472">Membrane</keyword>
<keyword evidence="7" id="KW-0067">ATP-binding</keyword>
<keyword evidence="3" id="KW-0808">Transferase</keyword>
<organism evidence="13 14">
    <name type="scientific">Pengzhenrongella sicca</name>
    <dbReference type="NCBI Taxonomy" id="2819238"/>
    <lineage>
        <taxon>Bacteria</taxon>
        <taxon>Bacillati</taxon>
        <taxon>Actinomycetota</taxon>
        <taxon>Actinomycetes</taxon>
        <taxon>Micrococcales</taxon>
        <taxon>Pengzhenrongella</taxon>
    </lineage>
</organism>
<evidence type="ECO:0000256" key="4">
    <source>
        <dbReference type="ARBA" id="ARBA00022692"/>
    </source>
</evidence>
<evidence type="ECO:0000256" key="9">
    <source>
        <dbReference type="ARBA" id="ARBA00023012"/>
    </source>
</evidence>
<keyword evidence="6" id="KW-0418">Kinase</keyword>
<keyword evidence="9" id="KW-0902">Two-component regulatory system</keyword>
<dbReference type="GO" id="GO:0000160">
    <property type="term" value="P:phosphorelay signal transduction system"/>
    <property type="evidence" value="ECO:0007669"/>
    <property type="project" value="UniProtKB-KW"/>
</dbReference>
<sequence length="252" mass="26433">MAAVAIVQPRGAVLVGIAAIVPIAVCAGLGAFREDVTAATAALVLVLVVVAAAAAGDRLAGFVAALSCGAWFDFFLTEPYGSFKITDRDDLETAVLLLLVGAAVTEIALWGRRQQARSSRRAGYLDGVFGTADIVAVQQKSPRVLTDHVAHQIVEILAIDACRFEPLGAVDRPSASLEHDGSVLQRGRSVDVDRDGLPTDDRIALEVQRGGVTQGRFLLTSSTRIVRPSLEQRRVVVLLADQVGAALTGVSG</sequence>
<feature type="transmembrane region" description="Helical" evidence="11">
    <location>
        <begin position="12"/>
        <end position="32"/>
    </location>
</feature>
<evidence type="ECO:0000259" key="12">
    <source>
        <dbReference type="Pfam" id="PF13493"/>
    </source>
</evidence>
<evidence type="ECO:0000256" key="7">
    <source>
        <dbReference type="ARBA" id="ARBA00022840"/>
    </source>
</evidence>
<dbReference type="InterPro" id="IPR038318">
    <property type="entry name" value="KdpD_sf"/>
</dbReference>
<accession>A0A8A4ZBY3</accession>
<feature type="transmembrane region" description="Helical" evidence="11">
    <location>
        <begin position="93"/>
        <end position="111"/>
    </location>
</feature>
<dbReference type="EMBL" id="CP071868">
    <property type="protein sequence ID" value="QTE29384.1"/>
    <property type="molecule type" value="Genomic_DNA"/>
</dbReference>
<dbReference type="GO" id="GO:0016020">
    <property type="term" value="C:membrane"/>
    <property type="evidence" value="ECO:0007669"/>
    <property type="project" value="UniProtKB-SubCell"/>
</dbReference>
<dbReference type="KEGG" id="psic:J4E96_19300"/>
<dbReference type="RefSeq" id="WP_227423661.1">
    <property type="nucleotide sequence ID" value="NZ_CP071868.1"/>
</dbReference>
<dbReference type="GO" id="GO:0005524">
    <property type="term" value="F:ATP binding"/>
    <property type="evidence" value="ECO:0007669"/>
    <property type="project" value="UniProtKB-KW"/>
</dbReference>
<dbReference type="Proteomes" id="UP000663937">
    <property type="component" value="Chromosome"/>
</dbReference>
<dbReference type="GO" id="GO:0016301">
    <property type="term" value="F:kinase activity"/>
    <property type="evidence" value="ECO:0007669"/>
    <property type="project" value="UniProtKB-KW"/>
</dbReference>
<dbReference type="Gene3D" id="1.20.120.620">
    <property type="entry name" value="Backbone structure of the membrane domain of e. Coli histidine kinase receptor kdpd"/>
    <property type="match status" value="1"/>
</dbReference>
<reference evidence="13" key="1">
    <citation type="submission" date="2021-03" db="EMBL/GenBank/DDBJ databases">
        <title>Pengzhenrongella sicca gen. nov., sp. nov., a new member of suborder Micrococcineae isolated from High-Arctic tundra soil.</title>
        <authorList>
            <person name="Peng F."/>
        </authorList>
    </citation>
    <scope>NUCLEOTIDE SEQUENCE</scope>
    <source>
        <strain evidence="13">LRZ-2</strain>
    </source>
</reference>
<keyword evidence="8 11" id="KW-1133">Transmembrane helix</keyword>
<feature type="transmembrane region" description="Helical" evidence="11">
    <location>
        <begin position="62"/>
        <end position="81"/>
    </location>
</feature>
<evidence type="ECO:0000256" key="10">
    <source>
        <dbReference type="ARBA" id="ARBA00023136"/>
    </source>
</evidence>
<keyword evidence="2" id="KW-0597">Phosphoprotein</keyword>
<evidence type="ECO:0000256" key="3">
    <source>
        <dbReference type="ARBA" id="ARBA00022679"/>
    </source>
</evidence>
<gene>
    <name evidence="13" type="ORF">J4E96_19300</name>
</gene>
<keyword evidence="5" id="KW-0547">Nucleotide-binding</keyword>
<evidence type="ECO:0000256" key="5">
    <source>
        <dbReference type="ARBA" id="ARBA00022741"/>
    </source>
</evidence>